<accession>A0A542Y689</accession>
<dbReference type="Gene3D" id="3.40.630.30">
    <property type="match status" value="1"/>
</dbReference>
<dbReference type="InterPro" id="IPR016181">
    <property type="entry name" value="Acyl_CoA_acyltransferase"/>
</dbReference>
<dbReference type="Proteomes" id="UP000319094">
    <property type="component" value="Unassembled WGS sequence"/>
</dbReference>
<sequence length="160" mass="17163">MVEPASSHIREYTEADADATLAIFTAAVMETAAADYSPEQLWVWARPGERDRTGWHGAMSGRDSFVAVAGAKVVGFSDVSSSGFIDMLFVDPAWGGRGVARALLAEAEGRARATGAGELAADVSITARPVFERLGFEAERPQEVVRDGVALTNFRMRKTL</sequence>
<dbReference type="OrthoDB" id="9812192at2"/>
<proteinExistence type="predicted"/>
<dbReference type="PROSITE" id="PS51186">
    <property type="entry name" value="GNAT"/>
    <property type="match status" value="1"/>
</dbReference>
<dbReference type="Pfam" id="PF13673">
    <property type="entry name" value="Acetyltransf_10"/>
    <property type="match status" value="1"/>
</dbReference>
<dbReference type="AlphaFoldDB" id="A0A542Y689"/>
<organism evidence="2 3">
    <name type="scientific">Leucobacter komagatae</name>
    <dbReference type="NCBI Taxonomy" id="55969"/>
    <lineage>
        <taxon>Bacteria</taxon>
        <taxon>Bacillati</taxon>
        <taxon>Actinomycetota</taxon>
        <taxon>Actinomycetes</taxon>
        <taxon>Micrococcales</taxon>
        <taxon>Microbacteriaceae</taxon>
        <taxon>Leucobacter</taxon>
    </lineage>
</organism>
<protein>
    <submittedName>
        <fullName evidence="2">Putative acetyltransferase</fullName>
    </submittedName>
</protein>
<evidence type="ECO:0000313" key="3">
    <source>
        <dbReference type="Proteomes" id="UP000319094"/>
    </source>
</evidence>
<evidence type="ECO:0000313" key="2">
    <source>
        <dbReference type="EMBL" id="TQL43554.1"/>
    </source>
</evidence>
<dbReference type="GO" id="GO:0016747">
    <property type="term" value="F:acyltransferase activity, transferring groups other than amino-acyl groups"/>
    <property type="evidence" value="ECO:0007669"/>
    <property type="project" value="InterPro"/>
</dbReference>
<dbReference type="PANTHER" id="PTHR43451">
    <property type="entry name" value="ACETYLTRANSFERASE (GNAT) FAMILY PROTEIN"/>
    <property type="match status" value="1"/>
</dbReference>
<dbReference type="CDD" id="cd04301">
    <property type="entry name" value="NAT_SF"/>
    <property type="match status" value="1"/>
</dbReference>
<evidence type="ECO:0000259" key="1">
    <source>
        <dbReference type="PROSITE" id="PS51186"/>
    </source>
</evidence>
<dbReference type="RefSeq" id="WP_141886852.1">
    <property type="nucleotide sequence ID" value="NZ_BAAAUY010000002.1"/>
</dbReference>
<keyword evidence="2" id="KW-0808">Transferase</keyword>
<dbReference type="PANTHER" id="PTHR43451:SF1">
    <property type="entry name" value="ACETYLTRANSFERASE"/>
    <property type="match status" value="1"/>
</dbReference>
<keyword evidence="3" id="KW-1185">Reference proteome</keyword>
<dbReference type="EMBL" id="VFON01000001">
    <property type="protein sequence ID" value="TQL43554.1"/>
    <property type="molecule type" value="Genomic_DNA"/>
</dbReference>
<reference evidence="2 3" key="1">
    <citation type="submission" date="2019-06" db="EMBL/GenBank/DDBJ databases">
        <title>Sequencing the genomes of 1000 actinobacteria strains.</title>
        <authorList>
            <person name="Klenk H.-P."/>
        </authorList>
    </citation>
    <scope>NUCLEOTIDE SEQUENCE [LARGE SCALE GENOMIC DNA]</scope>
    <source>
        <strain evidence="2 3">DSM 8803</strain>
    </source>
</reference>
<dbReference type="InterPro" id="IPR000182">
    <property type="entry name" value="GNAT_dom"/>
</dbReference>
<comment type="caution">
    <text evidence="2">The sequence shown here is derived from an EMBL/GenBank/DDBJ whole genome shotgun (WGS) entry which is preliminary data.</text>
</comment>
<name>A0A542Y689_9MICO</name>
<feature type="domain" description="N-acetyltransferase" evidence="1">
    <location>
        <begin position="7"/>
        <end position="160"/>
    </location>
</feature>
<dbReference type="SUPFAM" id="SSF55729">
    <property type="entry name" value="Acyl-CoA N-acyltransferases (Nat)"/>
    <property type="match status" value="1"/>
</dbReference>
<dbReference type="InterPro" id="IPR052564">
    <property type="entry name" value="N-acetyltrans/Recomb-assoc"/>
</dbReference>
<gene>
    <name evidence="2" type="ORF">FB468_1580</name>
</gene>